<dbReference type="GO" id="GO:0016787">
    <property type="term" value="F:hydrolase activity"/>
    <property type="evidence" value="ECO:0007669"/>
    <property type="project" value="UniProtKB-KW"/>
</dbReference>
<dbReference type="SUPFAM" id="SSF49785">
    <property type="entry name" value="Galactose-binding domain-like"/>
    <property type="match status" value="1"/>
</dbReference>
<dbReference type="InParanoid" id="A0A146G5H3"/>
<evidence type="ECO:0000313" key="4">
    <source>
        <dbReference type="Proteomes" id="UP000076023"/>
    </source>
</evidence>
<dbReference type="PANTHER" id="PTHR43817:SF1">
    <property type="entry name" value="HYDROLASE, FAMILY 43, PUTATIVE (AFU_ORTHOLOGUE AFUA_3G01660)-RELATED"/>
    <property type="match status" value="1"/>
</dbReference>
<keyword evidence="1" id="KW-0732">Signal</keyword>
<reference evidence="4" key="1">
    <citation type="journal article" date="2017" name="Genome Announc.">
        <title>Draft Genome Sequence of Terrimicrobium sacchariphilum NM-5T, a Facultative Anaerobic Soil Bacterium of the Class Spartobacteria.</title>
        <authorList>
            <person name="Qiu Y.L."/>
            <person name="Tourlousse D.M."/>
            <person name="Matsuura N."/>
            <person name="Ohashi A."/>
            <person name="Sekiguchi Y."/>
        </authorList>
    </citation>
    <scope>NUCLEOTIDE SEQUENCE [LARGE SCALE GENOMIC DNA]</scope>
    <source>
        <strain evidence="4">NM-5</strain>
    </source>
</reference>
<proteinExistence type="predicted"/>
<protein>
    <submittedName>
        <fullName evidence="3">Glycosyl hydrolases family 2, sugar binding domain</fullName>
    </submittedName>
</protein>
<dbReference type="PANTHER" id="PTHR43817">
    <property type="entry name" value="GLYCOSYL HYDROLASE"/>
    <property type="match status" value="1"/>
</dbReference>
<sequence length="1129" mass="125229">MLLSTVIGETFEPSSFAQPPARSRVETWWHWMDGRISKDGLSLDLDSMKMQGIQRATITLVGFGAGADSPIALGTPEFFDVIRFTANEAKMRGITLGLTAGPGWSGAGGPWIPVEQSMKRVVFSSVTVDGDREVTVQLPALPANAGWARDTYVLAWPDHRTPSRMSLSPRVLNNGRSEDTNALCDANPSTSIASAASADSKTWSVSIPFSTGHRAERAFIWLQSSIWMKSQPLTLGIRADGHLVAEKEMSVSQLEEPITITFPRVTAQTFEVEVRLPDNASFNASQFSLREAEFLEAEESPQWDSAFRDLGSQISDSAGPLSILATASLTPTAGDIPADKVVNLTALRTGDIVTWKVPPGRWRIVRYGYTTTNQKINPAPPGGAGYESDKMSAAATELQYRSYITPILEAAGSGNRSTFTLLTADSWESGMQNWCADFPEQFRRRRGYDIVPWMPALTGATVNSTQETLRFFNDFRETISDLVIENYYEKLCQLAHADGLAFAAEFAFAGPRLDAFRMTRAIDVPMEELWSDWKDGKPPTIPDGTITQTVFASAAQVCGKRIFGYELFTSLRGDWRRTPGDFSFVGDLAFLKGMNQASLHSMMHQPDERQPGLTLQGFGQHFQRHNTWWTLARDWLSELARKQYIFQNSSSFHDILIYYGDTLPRSELNLSKFVLPENVQPLFIDHDTLINRISVKDGMLRLDNAGTFACLILPGSTMFSSGSALRVDTLQCLSKLVDAGATLIGEPPLRTPGLLNFREEDALLKALVAHLWNNLPDNTLDPHRVGKGFVYRTDNVAQVLANAGYLPTLRSNSSEGGRNVKFCHILSEDKEAYFLFNPNEGPASFVCDVADLKKRMPERWDPANGSIAPLPVFRHRAGRTIFPVDIPAKSSVFIVLQTVAAPRWVSTHPSESSFTGLAGIAFRERSPTRWTATSTQSKEVSLTCPEGAVITLNFPSPRTLPVNTPWRLQFRQLAGQPEITMTEPVSWTSLSDDRFRNYSGLVVYETSLNVPPDFLRDAGNVILDIGHVGRACRVSINGRNAGTLWRQPWQISVDRLVNPGENSISIEVVNTWYNRLMADQSLPARERTTWTSWPRIKDWLAENAEPEQSGLLGPVKLVAYPEIELPATR</sequence>
<dbReference type="Pfam" id="PF17132">
    <property type="entry name" value="Glyco_hydro_106"/>
    <property type="match status" value="1"/>
</dbReference>
<gene>
    <name evidence="3" type="ORF">TSACC_21430</name>
</gene>
<organism evidence="3 4">
    <name type="scientific">Terrimicrobium sacchariphilum</name>
    <dbReference type="NCBI Taxonomy" id="690879"/>
    <lineage>
        <taxon>Bacteria</taxon>
        <taxon>Pseudomonadati</taxon>
        <taxon>Verrucomicrobiota</taxon>
        <taxon>Terrimicrobiia</taxon>
        <taxon>Terrimicrobiales</taxon>
        <taxon>Terrimicrobiaceae</taxon>
        <taxon>Terrimicrobium</taxon>
    </lineage>
</organism>
<evidence type="ECO:0000256" key="2">
    <source>
        <dbReference type="ARBA" id="ARBA00022801"/>
    </source>
</evidence>
<dbReference type="AlphaFoldDB" id="A0A146G5H3"/>
<evidence type="ECO:0000313" key="3">
    <source>
        <dbReference type="EMBL" id="GAT33025.1"/>
    </source>
</evidence>
<comment type="caution">
    <text evidence="3">The sequence shown here is derived from an EMBL/GenBank/DDBJ whole genome shotgun (WGS) entry which is preliminary data.</text>
</comment>
<dbReference type="EMBL" id="BDCO01000002">
    <property type="protein sequence ID" value="GAT33025.1"/>
    <property type="molecule type" value="Genomic_DNA"/>
</dbReference>
<dbReference type="Proteomes" id="UP000076023">
    <property type="component" value="Unassembled WGS sequence"/>
</dbReference>
<dbReference type="NCBIfam" id="NF045579">
    <property type="entry name" value="rhamnoside_JR"/>
    <property type="match status" value="1"/>
</dbReference>
<keyword evidence="4" id="KW-1185">Reference proteome</keyword>
<keyword evidence="2 3" id="KW-0378">Hydrolase</keyword>
<accession>A0A146G5H3</accession>
<dbReference type="InterPro" id="IPR008979">
    <property type="entry name" value="Galactose-bd-like_sf"/>
</dbReference>
<name>A0A146G5H3_TERSA</name>
<dbReference type="STRING" id="690879.TSACC_21430"/>
<evidence type="ECO:0000256" key="1">
    <source>
        <dbReference type="ARBA" id="ARBA00022729"/>
    </source>
</evidence>
<dbReference type="Gene3D" id="2.60.120.260">
    <property type="entry name" value="Galactose-binding domain-like"/>
    <property type="match status" value="1"/>
</dbReference>